<dbReference type="PANTHER" id="PTHR43285:SF2">
    <property type="entry name" value="ANTHRANILATE PHOSPHORIBOSYLTRANSFERASE"/>
    <property type="match status" value="1"/>
</dbReference>
<evidence type="ECO:0000313" key="13">
    <source>
        <dbReference type="Proteomes" id="UP000263273"/>
    </source>
</evidence>
<feature type="binding site" evidence="9">
    <location>
        <position position="87"/>
    </location>
    <ligand>
        <name>5-phospho-alpha-D-ribose 1-diphosphate</name>
        <dbReference type="ChEBI" id="CHEBI:58017"/>
    </ligand>
</feature>
<feature type="binding site" evidence="9">
    <location>
        <position position="165"/>
    </location>
    <ligand>
        <name>anthranilate</name>
        <dbReference type="ChEBI" id="CHEBI:16567"/>
        <label>2</label>
    </ligand>
</feature>
<protein>
    <recommendedName>
        <fullName evidence="9">Anthranilate phosphoribosyltransferase</fullName>
        <ecNumber evidence="9">2.4.2.18</ecNumber>
    </recommendedName>
</protein>
<feature type="binding site" evidence="9">
    <location>
        <position position="91"/>
    </location>
    <ligand>
        <name>Mg(2+)</name>
        <dbReference type="ChEBI" id="CHEBI:18420"/>
        <label>1</label>
    </ligand>
</feature>
<comment type="similarity">
    <text evidence="9">Belongs to the anthranilate phosphoribosyltransferase family.</text>
</comment>
<evidence type="ECO:0000256" key="3">
    <source>
        <dbReference type="ARBA" id="ARBA00022676"/>
    </source>
</evidence>
<feature type="binding site" evidence="9">
    <location>
        <position position="225"/>
    </location>
    <ligand>
        <name>Mg(2+)</name>
        <dbReference type="ChEBI" id="CHEBI:18420"/>
        <label>2</label>
    </ligand>
</feature>
<keyword evidence="3 9" id="KW-0328">Glycosyltransferase</keyword>
<keyword evidence="6 9" id="KW-0057">Aromatic amino acid biosynthesis</keyword>
<dbReference type="InterPro" id="IPR035902">
    <property type="entry name" value="Nuc_phospho_transferase"/>
</dbReference>
<dbReference type="STRING" id="378794.GCA_001570625_01733"/>
<dbReference type="InterPro" id="IPR036320">
    <property type="entry name" value="Glycosyl_Trfase_fam3_N_dom_sf"/>
</dbReference>
<evidence type="ECO:0000256" key="1">
    <source>
        <dbReference type="ARBA" id="ARBA00004907"/>
    </source>
</evidence>
<feature type="binding site" evidence="9">
    <location>
        <begin position="82"/>
        <end position="83"/>
    </location>
    <ligand>
        <name>5-phospho-alpha-D-ribose 1-diphosphate</name>
        <dbReference type="ChEBI" id="CHEBI:58017"/>
    </ligand>
</feature>
<comment type="function">
    <text evidence="9">Catalyzes the transfer of the phosphoribosyl group of 5-phosphorylribose-1-pyrophosphate (PRPP) to anthranilate to yield N-(5'-phosphoribosyl)-anthranilate (PRA).</text>
</comment>
<feature type="binding site" evidence="9">
    <location>
        <position position="225"/>
    </location>
    <ligand>
        <name>Mg(2+)</name>
        <dbReference type="ChEBI" id="CHEBI:18420"/>
        <label>1</label>
    </ligand>
</feature>
<evidence type="ECO:0000256" key="9">
    <source>
        <dbReference type="HAMAP-Rule" id="MF_00211"/>
    </source>
</evidence>
<comment type="similarity">
    <text evidence="8">In the C-terminal section; belongs to the anthranilate phosphoribosyltransferase family.</text>
</comment>
<dbReference type="InterPro" id="IPR005940">
    <property type="entry name" value="Anthranilate_Pribosyl_Tfrase"/>
</dbReference>
<keyword evidence="9" id="KW-0460">Magnesium</keyword>
<dbReference type="HAMAP" id="MF_00211">
    <property type="entry name" value="TrpD"/>
    <property type="match status" value="1"/>
</dbReference>
<evidence type="ECO:0000256" key="4">
    <source>
        <dbReference type="ARBA" id="ARBA00022679"/>
    </source>
</evidence>
<feature type="binding site" evidence="9">
    <location>
        <begin position="107"/>
        <end position="115"/>
    </location>
    <ligand>
        <name>5-phospho-alpha-D-ribose 1-diphosphate</name>
        <dbReference type="ChEBI" id="CHEBI:58017"/>
    </ligand>
</feature>
<comment type="caution">
    <text evidence="12">The sequence shown here is derived from an EMBL/GenBank/DDBJ whole genome shotgun (WGS) entry which is preliminary data.</text>
</comment>
<evidence type="ECO:0000259" key="11">
    <source>
        <dbReference type="Pfam" id="PF02885"/>
    </source>
</evidence>
<feature type="binding site" evidence="9">
    <location>
        <position position="110"/>
    </location>
    <ligand>
        <name>anthranilate</name>
        <dbReference type="ChEBI" id="CHEBI:16567"/>
        <label>1</label>
    </ligand>
</feature>
<feature type="binding site" evidence="9">
    <location>
        <position position="79"/>
    </location>
    <ligand>
        <name>5-phospho-alpha-D-ribose 1-diphosphate</name>
        <dbReference type="ChEBI" id="CHEBI:58017"/>
    </ligand>
</feature>
<evidence type="ECO:0000256" key="2">
    <source>
        <dbReference type="ARBA" id="ARBA00022605"/>
    </source>
</evidence>
<dbReference type="GO" id="GO:0004048">
    <property type="term" value="F:anthranilate phosphoribosyltransferase activity"/>
    <property type="evidence" value="ECO:0007669"/>
    <property type="project" value="UniProtKB-UniRule"/>
</dbReference>
<organism evidence="12 13">
    <name type="scientific">Syntrophomonas wolfei</name>
    <dbReference type="NCBI Taxonomy" id="863"/>
    <lineage>
        <taxon>Bacteria</taxon>
        <taxon>Bacillati</taxon>
        <taxon>Bacillota</taxon>
        <taxon>Clostridia</taxon>
        <taxon>Eubacteriales</taxon>
        <taxon>Syntrophomonadaceae</taxon>
        <taxon>Syntrophomonas</taxon>
    </lineage>
</organism>
<dbReference type="AlphaFoldDB" id="A0A354YZD9"/>
<dbReference type="GO" id="GO:0000162">
    <property type="term" value="P:L-tryptophan biosynthetic process"/>
    <property type="evidence" value="ECO:0007669"/>
    <property type="project" value="UniProtKB-UniRule"/>
</dbReference>
<keyword evidence="2 9" id="KW-0028">Amino-acid biosynthesis</keyword>
<dbReference type="Pfam" id="PF02885">
    <property type="entry name" value="Glycos_trans_3N"/>
    <property type="match status" value="1"/>
</dbReference>
<feature type="binding site" evidence="9">
    <location>
        <position position="119"/>
    </location>
    <ligand>
        <name>5-phospho-alpha-D-ribose 1-diphosphate</name>
        <dbReference type="ChEBI" id="CHEBI:58017"/>
    </ligand>
</feature>
<dbReference type="UniPathway" id="UPA00035">
    <property type="reaction ID" value="UER00041"/>
</dbReference>
<dbReference type="PANTHER" id="PTHR43285">
    <property type="entry name" value="ANTHRANILATE PHOSPHORIBOSYLTRANSFERASE"/>
    <property type="match status" value="1"/>
</dbReference>
<dbReference type="RefSeq" id="WP_061214199.1">
    <property type="nucleotide sequence ID" value="NZ_DCDX01000103.1"/>
</dbReference>
<reference evidence="12 13" key="1">
    <citation type="journal article" date="2018" name="Nat. Biotechnol.">
        <title>A standardized bacterial taxonomy based on genome phylogeny substantially revises the tree of life.</title>
        <authorList>
            <person name="Parks D.H."/>
            <person name="Chuvochina M."/>
            <person name="Waite D.W."/>
            <person name="Rinke C."/>
            <person name="Skarshewski A."/>
            <person name="Chaumeil P.A."/>
            <person name="Hugenholtz P."/>
        </authorList>
    </citation>
    <scope>NUCLEOTIDE SEQUENCE [LARGE SCALE GENOMIC DNA]</scope>
    <source>
        <strain evidence="12">UBA10948</strain>
    </source>
</reference>
<keyword evidence="4 9" id="KW-0808">Transferase</keyword>
<gene>
    <name evidence="9 12" type="primary">trpD</name>
    <name evidence="12" type="ORF">DDZ44_09110</name>
</gene>
<dbReference type="FunFam" id="3.40.1030.10:FF:000002">
    <property type="entry name" value="Anthranilate phosphoribosyltransferase"/>
    <property type="match status" value="1"/>
</dbReference>
<evidence type="ECO:0000256" key="6">
    <source>
        <dbReference type="ARBA" id="ARBA00023141"/>
    </source>
</evidence>
<comment type="subunit">
    <text evidence="9">Homodimer.</text>
</comment>
<feature type="binding site" evidence="9">
    <location>
        <position position="79"/>
    </location>
    <ligand>
        <name>anthranilate</name>
        <dbReference type="ChEBI" id="CHEBI:16567"/>
        <label>1</label>
    </ligand>
</feature>
<feature type="binding site" evidence="9">
    <location>
        <begin position="89"/>
        <end position="92"/>
    </location>
    <ligand>
        <name>5-phospho-alpha-D-ribose 1-diphosphate</name>
        <dbReference type="ChEBI" id="CHEBI:58017"/>
    </ligand>
</feature>
<evidence type="ECO:0000256" key="5">
    <source>
        <dbReference type="ARBA" id="ARBA00022822"/>
    </source>
</evidence>
<keyword evidence="9" id="KW-0479">Metal-binding</keyword>
<evidence type="ECO:0000259" key="10">
    <source>
        <dbReference type="Pfam" id="PF00591"/>
    </source>
</evidence>
<dbReference type="GO" id="GO:0005829">
    <property type="term" value="C:cytosol"/>
    <property type="evidence" value="ECO:0007669"/>
    <property type="project" value="TreeGrafter"/>
</dbReference>
<dbReference type="Pfam" id="PF00591">
    <property type="entry name" value="Glycos_transf_3"/>
    <property type="match status" value="1"/>
</dbReference>
<name>A0A354YZD9_9FIRM</name>
<proteinExistence type="inferred from homology"/>
<dbReference type="InterPro" id="IPR000312">
    <property type="entry name" value="Glycosyl_Trfase_fam3"/>
</dbReference>
<feature type="domain" description="Glycosyl transferase family 3" evidence="10">
    <location>
        <begin position="73"/>
        <end position="322"/>
    </location>
</feature>
<dbReference type="Gene3D" id="3.40.1030.10">
    <property type="entry name" value="Nucleoside phosphorylase/phosphoribosyltransferase catalytic domain"/>
    <property type="match status" value="1"/>
</dbReference>
<feature type="domain" description="Glycosyl transferase family 3 N-terminal" evidence="11">
    <location>
        <begin position="5"/>
        <end position="64"/>
    </location>
</feature>
<dbReference type="EC" id="2.4.2.18" evidence="9"/>
<keyword evidence="5 9" id="KW-0822">Tryptophan biosynthesis</keyword>
<evidence type="ECO:0000256" key="8">
    <source>
        <dbReference type="ARBA" id="ARBA00061188"/>
    </source>
</evidence>
<accession>A0A354YZD9</accession>
<feature type="binding site" evidence="9">
    <location>
        <position position="224"/>
    </location>
    <ligand>
        <name>Mg(2+)</name>
        <dbReference type="ChEBI" id="CHEBI:18420"/>
        <label>2</label>
    </ligand>
</feature>
<comment type="cofactor">
    <cofactor evidence="9">
        <name>Mg(2+)</name>
        <dbReference type="ChEBI" id="CHEBI:18420"/>
    </cofactor>
    <text evidence="9">Binds 2 magnesium ions per monomer.</text>
</comment>
<comment type="catalytic activity">
    <reaction evidence="7 9">
        <text>N-(5-phospho-beta-D-ribosyl)anthranilate + diphosphate = 5-phospho-alpha-D-ribose 1-diphosphate + anthranilate</text>
        <dbReference type="Rhea" id="RHEA:11768"/>
        <dbReference type="ChEBI" id="CHEBI:16567"/>
        <dbReference type="ChEBI" id="CHEBI:18277"/>
        <dbReference type="ChEBI" id="CHEBI:33019"/>
        <dbReference type="ChEBI" id="CHEBI:58017"/>
        <dbReference type="EC" id="2.4.2.18"/>
    </reaction>
</comment>
<dbReference type="EMBL" id="DNZF01000200">
    <property type="protein sequence ID" value="HBK54081.1"/>
    <property type="molecule type" value="Genomic_DNA"/>
</dbReference>
<dbReference type="NCBIfam" id="TIGR01245">
    <property type="entry name" value="trpD"/>
    <property type="match status" value="1"/>
</dbReference>
<dbReference type="SUPFAM" id="SSF47648">
    <property type="entry name" value="Nucleoside phosphorylase/phosphoribosyltransferase N-terminal domain"/>
    <property type="match status" value="1"/>
</dbReference>
<comment type="pathway">
    <text evidence="1 9">Amino-acid biosynthesis; L-tryptophan biosynthesis; L-tryptophan from chorismate: step 2/5.</text>
</comment>
<dbReference type="SUPFAM" id="SSF52418">
    <property type="entry name" value="Nucleoside phosphorylase/phosphoribosyltransferase catalytic domain"/>
    <property type="match status" value="1"/>
</dbReference>
<sequence length="340" mass="36465">MFDRYLKSVVEGDYLNSEEAYLTARMLLHEDIPEIKAAAFLSALRTRKESQEELTGFVQALYEEAKIVDCEMEVLDTCGTGGDGLGTFNISTASALVVASCGVAVAKHGNRAVTGKVGSADVLEALGVEVQLEPDEARQLLDKAGITFLFAPHYHPILKQVGGLRRGLGIATIFNFLGPLLNPCRPPYQVLGISDSNLQEAVAGTLQRLGRKRALVLHAFNGMDEISPEGKTRVFDVGEHGLEVFDIDPDELGIGGFSLDAIQGGDAAASAHLLMRVLQGEPGPYRDTVILNTAAALLTAGRAKNMQEGMQMAAEAIDAGKSMETLQKMISFSRDRVLAC</sequence>
<dbReference type="GO" id="GO:0000287">
    <property type="term" value="F:magnesium ion binding"/>
    <property type="evidence" value="ECO:0007669"/>
    <property type="project" value="UniProtKB-UniRule"/>
</dbReference>
<evidence type="ECO:0000256" key="7">
    <source>
        <dbReference type="ARBA" id="ARBA00052328"/>
    </source>
</evidence>
<dbReference type="Gene3D" id="1.20.970.10">
    <property type="entry name" value="Transferase, Pyrimidine Nucleoside Phosphorylase, Chain C"/>
    <property type="match status" value="1"/>
</dbReference>
<dbReference type="InterPro" id="IPR017459">
    <property type="entry name" value="Glycosyl_Trfase_fam3_N_dom"/>
</dbReference>
<dbReference type="Proteomes" id="UP000263273">
    <property type="component" value="Unassembled WGS sequence"/>
</dbReference>
<evidence type="ECO:0000313" key="12">
    <source>
        <dbReference type="EMBL" id="HBK54081.1"/>
    </source>
</evidence>
<comment type="caution">
    <text evidence="9">Lacks conserved residue(s) required for the propagation of feature annotation.</text>
</comment>